<organism evidence="3 4">
    <name type="scientific">Sphingobacterium alkalisoli</name>
    <dbReference type="NCBI Taxonomy" id="1874115"/>
    <lineage>
        <taxon>Bacteria</taxon>
        <taxon>Pseudomonadati</taxon>
        <taxon>Bacteroidota</taxon>
        <taxon>Sphingobacteriia</taxon>
        <taxon>Sphingobacteriales</taxon>
        <taxon>Sphingobacteriaceae</taxon>
        <taxon>Sphingobacterium</taxon>
    </lineage>
</organism>
<sequence length="316" mass="35503">MKLLYLKIVTAIVLTMPLLSFAQEDLDKLIELETNNSEKILATFKSGNLINIKTTETIHKNEMDFRVDHRFGDLAGRAGGVKNFFGMDHSTDIRIGFDYGLFDNVTVGIARAKGATAATQLYEMNVKYRFLDQTRDNVRPISIAFFASTTAAAVGASNDPVSPISYGGFGDRLTYISQFIIARKFSPSFSFAILPTYTHRNYTAFGDQNSVFAIGAGGRLKISKRMAVVADYFLPFRNQEKKQYIEEVNQQKFYNALGVGLELETGGHIFHLNFTNATAVQESQFITETTSTWTKGQFRWGFSIARRFSFAKNKEK</sequence>
<dbReference type="RefSeq" id="WP_136818687.1">
    <property type="nucleotide sequence ID" value="NZ_BMJX01000001.1"/>
</dbReference>
<feature type="signal peptide" evidence="1">
    <location>
        <begin position="1"/>
        <end position="22"/>
    </location>
</feature>
<dbReference type="Pfam" id="PF19089">
    <property type="entry name" value="DUF5777"/>
    <property type="match status" value="1"/>
</dbReference>
<evidence type="ECO:0000259" key="2">
    <source>
        <dbReference type="Pfam" id="PF19089"/>
    </source>
</evidence>
<name>A0A4U0H7P8_9SPHI</name>
<dbReference type="Proteomes" id="UP000309872">
    <property type="component" value="Unassembled WGS sequence"/>
</dbReference>
<dbReference type="EMBL" id="SUKA01000001">
    <property type="protein sequence ID" value="TJY67820.1"/>
    <property type="molecule type" value="Genomic_DNA"/>
</dbReference>
<feature type="domain" description="DUF5777" evidence="2">
    <location>
        <begin position="44"/>
        <end position="308"/>
    </location>
</feature>
<comment type="caution">
    <text evidence="3">The sequence shown here is derived from an EMBL/GenBank/DDBJ whole genome shotgun (WGS) entry which is preliminary data.</text>
</comment>
<evidence type="ECO:0000256" key="1">
    <source>
        <dbReference type="SAM" id="SignalP"/>
    </source>
</evidence>
<keyword evidence="1" id="KW-0732">Signal</keyword>
<evidence type="ECO:0000313" key="4">
    <source>
        <dbReference type="Proteomes" id="UP000309872"/>
    </source>
</evidence>
<dbReference type="OrthoDB" id="1117410at2"/>
<reference evidence="3 4" key="1">
    <citation type="submission" date="2019-04" db="EMBL/GenBank/DDBJ databases">
        <title>Sphingobacterium olei sp. nov., isolated from oil-contaminated soil.</title>
        <authorList>
            <person name="Liu B."/>
        </authorList>
    </citation>
    <scope>NUCLEOTIDE SEQUENCE [LARGE SCALE GENOMIC DNA]</scope>
    <source>
        <strain evidence="3 4">Y3L14</strain>
    </source>
</reference>
<protein>
    <recommendedName>
        <fullName evidence="2">DUF5777 domain-containing protein</fullName>
    </recommendedName>
</protein>
<feature type="chain" id="PRO_5020758125" description="DUF5777 domain-containing protein" evidence="1">
    <location>
        <begin position="23"/>
        <end position="316"/>
    </location>
</feature>
<gene>
    <name evidence="3" type="ORF">FAZ19_00715</name>
</gene>
<evidence type="ECO:0000313" key="3">
    <source>
        <dbReference type="EMBL" id="TJY67820.1"/>
    </source>
</evidence>
<accession>A0A4U0H7P8</accession>
<dbReference type="InterPro" id="IPR045916">
    <property type="entry name" value="DUF5777"/>
</dbReference>
<keyword evidence="4" id="KW-1185">Reference proteome</keyword>
<proteinExistence type="predicted"/>
<dbReference type="AlphaFoldDB" id="A0A4U0H7P8"/>